<dbReference type="PROSITE" id="PS00041">
    <property type="entry name" value="HTH_ARAC_FAMILY_1"/>
    <property type="match status" value="1"/>
</dbReference>
<evidence type="ECO:0000256" key="8">
    <source>
        <dbReference type="ARBA" id="ARBA00023163"/>
    </source>
</evidence>
<comment type="subcellular location">
    <subcellularLocation>
        <location evidence="1">Cytoplasm</location>
    </subcellularLocation>
</comment>
<dbReference type="SUPFAM" id="SSF52172">
    <property type="entry name" value="CheY-like"/>
    <property type="match status" value="1"/>
</dbReference>
<dbReference type="SMART" id="SM00342">
    <property type="entry name" value="HTH_ARAC"/>
    <property type="match status" value="1"/>
</dbReference>
<dbReference type="SMART" id="SM00448">
    <property type="entry name" value="REC"/>
    <property type="match status" value="1"/>
</dbReference>
<evidence type="ECO:0000256" key="6">
    <source>
        <dbReference type="ARBA" id="ARBA00023015"/>
    </source>
</evidence>
<dbReference type="InterPro" id="IPR011006">
    <property type="entry name" value="CheY-like_superfamily"/>
</dbReference>
<dbReference type="PROSITE" id="PS01124">
    <property type="entry name" value="HTH_ARAC_FAMILY_2"/>
    <property type="match status" value="1"/>
</dbReference>
<dbReference type="PANTHER" id="PTHR42713:SF3">
    <property type="entry name" value="TRANSCRIPTIONAL REGULATORY PROTEIN HPTR"/>
    <property type="match status" value="1"/>
</dbReference>
<evidence type="ECO:0000256" key="10">
    <source>
        <dbReference type="PROSITE-ProRule" id="PRU00169"/>
    </source>
</evidence>
<dbReference type="InterPro" id="IPR018060">
    <property type="entry name" value="HTH_AraC"/>
</dbReference>
<keyword evidence="14" id="KW-1185">Reference proteome</keyword>
<dbReference type="InterPro" id="IPR051552">
    <property type="entry name" value="HptR"/>
</dbReference>
<reference evidence="13 14" key="1">
    <citation type="submission" date="2024-04" db="EMBL/GenBank/DDBJ databases">
        <title>Defined microbial consortia suppress multidrug-resistant proinflammatory Enterobacteriaceae via ecological control.</title>
        <authorList>
            <person name="Furuichi M."/>
            <person name="Kawaguchi T."/>
            <person name="Pust M."/>
            <person name="Yasuma K."/>
            <person name="Plichta D."/>
            <person name="Hasegawa N."/>
            <person name="Ohya T."/>
            <person name="Bhattarai S."/>
            <person name="Sasajima S."/>
            <person name="Aoto Y."/>
            <person name="Tuganbaev T."/>
            <person name="Yaginuma M."/>
            <person name="Ueda M."/>
            <person name="Okahashi N."/>
            <person name="Amafuji K."/>
            <person name="Kiridooshi Y."/>
            <person name="Sugita K."/>
            <person name="Strazar M."/>
            <person name="Skelly A."/>
            <person name="Suda W."/>
            <person name="Hattori M."/>
            <person name="Nakamoto N."/>
            <person name="Caballero S."/>
            <person name="Norman J."/>
            <person name="Olle B."/>
            <person name="Tanoue T."/>
            <person name="Arita M."/>
            <person name="Bucci V."/>
            <person name="Atarashi K."/>
            <person name="Xavier R."/>
            <person name="Honda K."/>
        </authorList>
    </citation>
    <scope>NUCLEOTIDE SEQUENCE [LARGE SCALE GENOMIC DNA]</scope>
    <source>
        <strain evidence="14">k04-0078-D8-1</strain>
    </source>
</reference>
<keyword evidence="7" id="KW-0238">DNA-binding</keyword>
<evidence type="ECO:0000256" key="3">
    <source>
        <dbReference type="ARBA" id="ARBA00022490"/>
    </source>
</evidence>
<keyword evidence="6" id="KW-0805">Transcription regulation</keyword>
<evidence type="ECO:0000256" key="7">
    <source>
        <dbReference type="ARBA" id="ARBA00023125"/>
    </source>
</evidence>
<dbReference type="Pfam" id="PF12833">
    <property type="entry name" value="HTH_18"/>
    <property type="match status" value="1"/>
</dbReference>
<dbReference type="Pfam" id="PF00072">
    <property type="entry name" value="Response_reg"/>
    <property type="match status" value="1"/>
</dbReference>
<name>A0ABQ0BCH9_9FIRM</name>
<evidence type="ECO:0000313" key="14">
    <source>
        <dbReference type="Proteomes" id="UP001600943"/>
    </source>
</evidence>
<evidence type="ECO:0000259" key="11">
    <source>
        <dbReference type="PROSITE" id="PS01124"/>
    </source>
</evidence>
<dbReference type="Gene3D" id="3.40.50.2300">
    <property type="match status" value="1"/>
</dbReference>
<dbReference type="InterPro" id="IPR018062">
    <property type="entry name" value="HTH_AraC-typ_CS"/>
</dbReference>
<keyword evidence="3" id="KW-0963">Cytoplasm</keyword>
<dbReference type="InterPro" id="IPR009057">
    <property type="entry name" value="Homeodomain-like_sf"/>
</dbReference>
<dbReference type="Proteomes" id="UP001600943">
    <property type="component" value="Unassembled WGS sequence"/>
</dbReference>
<comment type="caution">
    <text evidence="13">The sequence shown here is derived from an EMBL/GenBank/DDBJ whole genome shotgun (WGS) entry which is preliminary data.</text>
</comment>
<evidence type="ECO:0000256" key="9">
    <source>
        <dbReference type="ARBA" id="ARBA00024867"/>
    </source>
</evidence>
<dbReference type="SUPFAM" id="SSF46689">
    <property type="entry name" value="Homeodomain-like"/>
    <property type="match status" value="2"/>
</dbReference>
<feature type="modified residue" description="4-aspartylphosphate" evidence="10">
    <location>
        <position position="77"/>
    </location>
</feature>
<evidence type="ECO:0000259" key="12">
    <source>
        <dbReference type="PROSITE" id="PS50110"/>
    </source>
</evidence>
<evidence type="ECO:0000256" key="4">
    <source>
        <dbReference type="ARBA" id="ARBA00022553"/>
    </source>
</evidence>
<keyword evidence="8" id="KW-0804">Transcription</keyword>
<accession>A0ABQ0BCH9</accession>
<dbReference type="CDD" id="cd17536">
    <property type="entry name" value="REC_YesN-like"/>
    <property type="match status" value="1"/>
</dbReference>
<gene>
    <name evidence="13" type="ORF">K040078D81_32840</name>
</gene>
<feature type="domain" description="Response regulatory" evidence="12">
    <location>
        <begin position="25"/>
        <end position="142"/>
    </location>
</feature>
<dbReference type="PROSITE" id="PS50110">
    <property type="entry name" value="RESPONSE_REGULATORY"/>
    <property type="match status" value="1"/>
</dbReference>
<evidence type="ECO:0000256" key="2">
    <source>
        <dbReference type="ARBA" id="ARBA00018672"/>
    </source>
</evidence>
<proteinExistence type="predicted"/>
<dbReference type="EMBL" id="BAABYW010000001">
    <property type="protein sequence ID" value="GAA6409167.1"/>
    <property type="molecule type" value="Genomic_DNA"/>
</dbReference>
<keyword evidence="5" id="KW-0902">Two-component regulatory system</keyword>
<evidence type="ECO:0000256" key="1">
    <source>
        <dbReference type="ARBA" id="ARBA00004496"/>
    </source>
</evidence>
<dbReference type="PANTHER" id="PTHR42713">
    <property type="entry name" value="HISTIDINE KINASE-RELATED"/>
    <property type="match status" value="1"/>
</dbReference>
<dbReference type="InterPro" id="IPR001789">
    <property type="entry name" value="Sig_transdc_resp-reg_receiver"/>
</dbReference>
<evidence type="ECO:0000256" key="5">
    <source>
        <dbReference type="ARBA" id="ARBA00023012"/>
    </source>
</evidence>
<feature type="domain" description="HTH araC/xylS-type" evidence="11">
    <location>
        <begin position="416"/>
        <end position="513"/>
    </location>
</feature>
<organism evidence="13 14">
    <name type="scientific">Blautia hominis</name>
    <dbReference type="NCBI Taxonomy" id="2025493"/>
    <lineage>
        <taxon>Bacteria</taxon>
        <taxon>Bacillati</taxon>
        <taxon>Bacillota</taxon>
        <taxon>Clostridia</taxon>
        <taxon>Lachnospirales</taxon>
        <taxon>Lachnospiraceae</taxon>
        <taxon>Blautia</taxon>
    </lineage>
</organism>
<evidence type="ECO:0000313" key="13">
    <source>
        <dbReference type="EMBL" id="GAA6409167.1"/>
    </source>
</evidence>
<dbReference type="Gene3D" id="1.10.10.60">
    <property type="entry name" value="Homeodomain-like"/>
    <property type="match status" value="2"/>
</dbReference>
<protein>
    <recommendedName>
        <fullName evidence="2">Stage 0 sporulation protein A homolog</fullName>
    </recommendedName>
</protein>
<comment type="function">
    <text evidence="9">May play the central regulatory role in sporulation. It may be an element of the effector pathway responsible for the activation of sporulation genes in response to nutritional stress. Spo0A may act in concert with spo0H (a sigma factor) to control the expression of some genes that are critical to the sporulation process.</text>
</comment>
<sequence>MDPDPKEDRLSGAFRRQKGLEMKNKVLIIEDEILARVGLHQLLDWKGLGFTLLEDAKDGQEAIRSIEENHPDILLLDLNIPKKNGLQILEYLRENNLDCKVIVISCNEEFEMVKEAMKLGAYDYLRKLNLSSEELQQILQKCRAEKHQSFRVREIRYEEIISHTGKDIFQDVGTYRTLLCILPHIDKQEGIFAVTEHCRRWLQKRGQEYLQIHKGAQCCYFVFDSRLPKAFYEELYRALAQRFPIKLYLGIYEGVMKEESDMNQAVALAEQINMVSYYDEEQRIHYFTEKIPAKEHSPKGMPHMQAALKQAAAEFAREETGNAISNIFSSIRQEKYISMNVLRRIFMDMLGVFSMTAQGLNGAIEEIQVRGDNCHYQCLLMISSLSEIEKWFQEFTDAFHERFLIEYKCSRSEILRSAFHYIDTHLKTQIHQSEAAKEIGVSSAYLSTVFKKEMGQNFIEYVNLRKVELAKEMLEEGLLVYEVSEILGFENCTYFSKVFKKYTEMSPDTYRKSSIVNDK</sequence>
<keyword evidence="4 10" id="KW-0597">Phosphoprotein</keyword>